<organism evidence="1 2">
    <name type="scientific">Triparma strigata</name>
    <dbReference type="NCBI Taxonomy" id="1606541"/>
    <lineage>
        <taxon>Eukaryota</taxon>
        <taxon>Sar</taxon>
        <taxon>Stramenopiles</taxon>
        <taxon>Ochrophyta</taxon>
        <taxon>Bolidophyceae</taxon>
        <taxon>Parmales</taxon>
        <taxon>Triparmaceae</taxon>
        <taxon>Triparma</taxon>
    </lineage>
</organism>
<dbReference type="AlphaFoldDB" id="A0A9W7BD60"/>
<dbReference type="SUPFAM" id="SSF54637">
    <property type="entry name" value="Thioesterase/thiol ester dehydrase-isomerase"/>
    <property type="match status" value="1"/>
</dbReference>
<sequence>MCIVYNANWPLLYERVLKNRITGLENKFIAPAYLGDDIDITTESNDSESYTCEARVNGKLVNSAQVFPSRPIASLLSEGVAGIDFDELEVQVYSDELNRDDTLSSVSFLKYCERARTEKIGGPLSIQRGIEEGVAVVVAKISLDLTDERISDGSRLIVRSRVKMGRRKIATFRHELYAPDSNQSIAACDCKCLAMGAVGTENEGVSCDFLNWMI</sequence>
<reference evidence="2" key="1">
    <citation type="journal article" date="2023" name="Commun. Biol.">
        <title>Genome analysis of Parmales, the sister group of diatoms, reveals the evolutionary specialization of diatoms from phago-mixotrophs to photoautotrophs.</title>
        <authorList>
            <person name="Ban H."/>
            <person name="Sato S."/>
            <person name="Yoshikawa S."/>
            <person name="Yamada K."/>
            <person name="Nakamura Y."/>
            <person name="Ichinomiya M."/>
            <person name="Sato N."/>
            <person name="Blanc-Mathieu R."/>
            <person name="Endo H."/>
            <person name="Kuwata A."/>
            <person name="Ogata H."/>
        </authorList>
    </citation>
    <scope>NUCLEOTIDE SEQUENCE [LARGE SCALE GENOMIC DNA]</scope>
    <source>
        <strain evidence="2">NIES 3701</strain>
    </source>
</reference>
<proteinExistence type="predicted"/>
<comment type="caution">
    <text evidence="1">The sequence shown here is derived from an EMBL/GenBank/DDBJ whole genome shotgun (WGS) entry which is preliminary data.</text>
</comment>
<dbReference type="InterPro" id="IPR029069">
    <property type="entry name" value="HotDog_dom_sf"/>
</dbReference>
<name>A0A9W7BD60_9STRA</name>
<dbReference type="OrthoDB" id="10372959at2759"/>
<gene>
    <name evidence="1" type="ORF">TrST_g5557</name>
</gene>
<accession>A0A9W7BD60</accession>
<dbReference type="EMBL" id="BRXY01000313">
    <property type="protein sequence ID" value="GMH86401.1"/>
    <property type="molecule type" value="Genomic_DNA"/>
</dbReference>
<keyword evidence="2" id="KW-1185">Reference proteome</keyword>
<evidence type="ECO:0000313" key="1">
    <source>
        <dbReference type="EMBL" id="GMH86401.1"/>
    </source>
</evidence>
<protein>
    <submittedName>
        <fullName evidence="1">Uncharacterized protein</fullName>
    </submittedName>
</protein>
<evidence type="ECO:0000313" key="2">
    <source>
        <dbReference type="Proteomes" id="UP001165085"/>
    </source>
</evidence>
<dbReference type="Gene3D" id="3.10.129.10">
    <property type="entry name" value="Hotdog Thioesterase"/>
    <property type="match status" value="1"/>
</dbReference>
<dbReference type="Proteomes" id="UP001165085">
    <property type="component" value="Unassembled WGS sequence"/>
</dbReference>